<reference evidence="3 4" key="1">
    <citation type="submission" date="2016-07" db="EMBL/GenBank/DDBJ databases">
        <title>Draft genome of the white-rot fungus Obba rivulosa 3A-2.</title>
        <authorList>
            <consortium name="DOE Joint Genome Institute"/>
            <person name="Miettinen O."/>
            <person name="Riley R."/>
            <person name="Acob R."/>
            <person name="Barry K."/>
            <person name="Cullen D."/>
            <person name="De Vries R."/>
            <person name="Hainaut M."/>
            <person name="Hatakka A."/>
            <person name="Henrissat B."/>
            <person name="Hilden K."/>
            <person name="Kuo R."/>
            <person name="Labutti K."/>
            <person name="Lipzen A."/>
            <person name="Makela M.R."/>
            <person name="Sandor L."/>
            <person name="Spatafora J.W."/>
            <person name="Grigoriev I.V."/>
            <person name="Hibbett D.S."/>
        </authorList>
    </citation>
    <scope>NUCLEOTIDE SEQUENCE [LARGE SCALE GENOMIC DNA]</scope>
    <source>
        <strain evidence="3 4">3A-2</strain>
    </source>
</reference>
<evidence type="ECO:0000313" key="4">
    <source>
        <dbReference type="Proteomes" id="UP000250043"/>
    </source>
</evidence>
<keyword evidence="2" id="KW-0812">Transmembrane</keyword>
<accession>A0A8E2AXP0</accession>
<feature type="region of interest" description="Disordered" evidence="1">
    <location>
        <begin position="1"/>
        <end position="28"/>
    </location>
</feature>
<keyword evidence="4" id="KW-1185">Reference proteome</keyword>
<keyword evidence="2" id="KW-1133">Transmembrane helix</keyword>
<evidence type="ECO:0000313" key="3">
    <source>
        <dbReference type="EMBL" id="OCH92851.1"/>
    </source>
</evidence>
<organism evidence="3 4">
    <name type="scientific">Obba rivulosa</name>
    <dbReference type="NCBI Taxonomy" id="1052685"/>
    <lineage>
        <taxon>Eukaryota</taxon>
        <taxon>Fungi</taxon>
        <taxon>Dikarya</taxon>
        <taxon>Basidiomycota</taxon>
        <taxon>Agaricomycotina</taxon>
        <taxon>Agaricomycetes</taxon>
        <taxon>Polyporales</taxon>
        <taxon>Gelatoporiaceae</taxon>
        <taxon>Obba</taxon>
    </lineage>
</organism>
<dbReference type="Proteomes" id="UP000250043">
    <property type="component" value="Unassembled WGS sequence"/>
</dbReference>
<feature type="transmembrane region" description="Helical" evidence="2">
    <location>
        <begin position="71"/>
        <end position="90"/>
    </location>
</feature>
<protein>
    <submittedName>
        <fullName evidence="3">Uncharacterized protein</fullName>
    </submittedName>
</protein>
<proteinExistence type="predicted"/>
<dbReference type="AlphaFoldDB" id="A0A8E2AXP0"/>
<dbReference type="EMBL" id="KV722363">
    <property type="protein sequence ID" value="OCH92851.1"/>
    <property type="molecule type" value="Genomic_DNA"/>
</dbReference>
<keyword evidence="2" id="KW-0472">Membrane</keyword>
<evidence type="ECO:0000256" key="1">
    <source>
        <dbReference type="SAM" id="MobiDB-lite"/>
    </source>
</evidence>
<gene>
    <name evidence="3" type="ORF">OBBRIDRAFT_405303</name>
</gene>
<name>A0A8E2AXP0_9APHY</name>
<evidence type="ECO:0000256" key="2">
    <source>
        <dbReference type="SAM" id="Phobius"/>
    </source>
</evidence>
<feature type="compositionally biased region" description="Basic and acidic residues" evidence="1">
    <location>
        <begin position="14"/>
        <end position="28"/>
    </location>
</feature>
<sequence length="119" mass="13199">MQSNIPILRPSRGLKHDDESDRGLAKSNRERTLVNSVGRMETSRLALSGPPCWISNARQTERPFSVQSRHANFLLLCIPCVSCILFLLLVGRRCLTRGADGLTGRRVSALLDHAQSVCE</sequence>